<sequence>MVKLWQPVDWPAPKRVRAIYSLRQGGISQPPFDSLNLGLHVSDNPDAVLTNRAMLQGAAKLPQSPYWLNQVHSTTILDVSCTSDRETPTADAMTSRALSMPLAIMTADCLPVLLCDQQGDWIAAIHAGWRGLVDGIIEKTVAKYPGDPASLVAWLGPCIGPEAFEVGKDVRSQFLDASPEAASAFVEYREKYLANLPLLAQQRLASIGVMNVTFSHLCTYTDAASFFSYRRDGVTGRMASIIWLSD</sequence>
<dbReference type="InterPro" id="IPR003730">
    <property type="entry name" value="Cu_polyphenol_OxRdtase"/>
</dbReference>
<dbReference type="InterPro" id="IPR011324">
    <property type="entry name" value="Cytotoxic_necrot_fac-like_cat"/>
</dbReference>
<dbReference type="GO" id="GO:0017061">
    <property type="term" value="F:S-methyl-5-thioadenosine phosphorylase activity"/>
    <property type="evidence" value="ECO:0007669"/>
    <property type="project" value="UniProtKB-EC"/>
</dbReference>
<comment type="catalytic activity">
    <reaction evidence="9">
        <text>S-methyl-5'-thioadenosine + phosphate = 5-(methylsulfanyl)-alpha-D-ribose 1-phosphate + adenine</text>
        <dbReference type="Rhea" id="RHEA:11852"/>
        <dbReference type="ChEBI" id="CHEBI:16708"/>
        <dbReference type="ChEBI" id="CHEBI:17509"/>
        <dbReference type="ChEBI" id="CHEBI:43474"/>
        <dbReference type="ChEBI" id="CHEBI:58533"/>
        <dbReference type="EC" id="2.4.2.28"/>
    </reaction>
    <physiologicalReaction direction="left-to-right" evidence="9">
        <dbReference type="Rhea" id="RHEA:11853"/>
    </physiologicalReaction>
</comment>
<keyword evidence="6" id="KW-0862">Zinc</keyword>
<evidence type="ECO:0000256" key="8">
    <source>
        <dbReference type="ARBA" id="ARBA00048968"/>
    </source>
</evidence>
<proteinExistence type="inferred from homology"/>
<accession>A0A368N831</accession>
<dbReference type="InterPro" id="IPR038371">
    <property type="entry name" value="Cu_polyphenol_OxRdtase_sf"/>
</dbReference>
<dbReference type="AlphaFoldDB" id="A0A368N831"/>
<reference evidence="11 12" key="1">
    <citation type="submission" date="2018-07" db="EMBL/GenBank/DDBJ databases">
        <title>Corallincola holothuriorum sp. nov., a new facultative anaerobe isolated from sea cucumber Apostichopus japonicus.</title>
        <authorList>
            <person name="Xia H."/>
        </authorList>
    </citation>
    <scope>NUCLEOTIDE SEQUENCE [LARGE SCALE GENOMIC DNA]</scope>
    <source>
        <strain evidence="11 12">C4</strain>
    </source>
</reference>
<dbReference type="SUPFAM" id="SSF64438">
    <property type="entry name" value="CNF1/YfiH-like putative cysteine hydrolases"/>
    <property type="match status" value="1"/>
</dbReference>
<dbReference type="GO" id="GO:0005507">
    <property type="term" value="F:copper ion binding"/>
    <property type="evidence" value="ECO:0007669"/>
    <property type="project" value="TreeGrafter"/>
</dbReference>
<dbReference type="Proteomes" id="UP000252558">
    <property type="component" value="Unassembled WGS sequence"/>
</dbReference>
<evidence type="ECO:0000313" key="12">
    <source>
        <dbReference type="Proteomes" id="UP000252558"/>
    </source>
</evidence>
<dbReference type="PANTHER" id="PTHR30616">
    <property type="entry name" value="UNCHARACTERIZED PROTEIN YFIH"/>
    <property type="match status" value="1"/>
</dbReference>
<name>A0A368N831_9GAMM</name>
<dbReference type="Gene3D" id="3.60.140.10">
    <property type="entry name" value="CNF1/YfiH-like putative cysteine hydrolases"/>
    <property type="match status" value="1"/>
</dbReference>
<comment type="catalytic activity">
    <reaction evidence="8">
        <text>adenosine + phosphate = alpha-D-ribose 1-phosphate + adenine</text>
        <dbReference type="Rhea" id="RHEA:27642"/>
        <dbReference type="ChEBI" id="CHEBI:16335"/>
        <dbReference type="ChEBI" id="CHEBI:16708"/>
        <dbReference type="ChEBI" id="CHEBI:43474"/>
        <dbReference type="ChEBI" id="CHEBI:57720"/>
        <dbReference type="EC" id="2.4.2.1"/>
    </reaction>
    <physiologicalReaction direction="left-to-right" evidence="8">
        <dbReference type="Rhea" id="RHEA:27643"/>
    </physiologicalReaction>
</comment>
<evidence type="ECO:0000313" key="11">
    <source>
        <dbReference type="EMBL" id="RCU45761.1"/>
    </source>
</evidence>
<evidence type="ECO:0000256" key="4">
    <source>
        <dbReference type="ARBA" id="ARBA00022723"/>
    </source>
</evidence>
<dbReference type="Pfam" id="PF02578">
    <property type="entry name" value="Cu-oxidase_4"/>
    <property type="match status" value="1"/>
</dbReference>
<comment type="caution">
    <text evidence="11">The sequence shown here is derived from an EMBL/GenBank/DDBJ whole genome shotgun (WGS) entry which is preliminary data.</text>
</comment>
<comment type="catalytic activity">
    <reaction evidence="7">
        <text>adenosine + H2O + H(+) = inosine + NH4(+)</text>
        <dbReference type="Rhea" id="RHEA:24408"/>
        <dbReference type="ChEBI" id="CHEBI:15377"/>
        <dbReference type="ChEBI" id="CHEBI:15378"/>
        <dbReference type="ChEBI" id="CHEBI:16335"/>
        <dbReference type="ChEBI" id="CHEBI:17596"/>
        <dbReference type="ChEBI" id="CHEBI:28938"/>
        <dbReference type="EC" id="3.5.4.4"/>
    </reaction>
    <physiologicalReaction direction="left-to-right" evidence="7">
        <dbReference type="Rhea" id="RHEA:24409"/>
    </physiologicalReaction>
</comment>
<dbReference type="GO" id="GO:0016787">
    <property type="term" value="F:hydrolase activity"/>
    <property type="evidence" value="ECO:0007669"/>
    <property type="project" value="UniProtKB-KW"/>
</dbReference>
<dbReference type="RefSeq" id="WP_114339211.1">
    <property type="nucleotide sequence ID" value="NZ_QPID01000009.1"/>
</dbReference>
<comment type="catalytic activity">
    <reaction evidence="1">
        <text>inosine + phosphate = alpha-D-ribose 1-phosphate + hypoxanthine</text>
        <dbReference type="Rhea" id="RHEA:27646"/>
        <dbReference type="ChEBI" id="CHEBI:17368"/>
        <dbReference type="ChEBI" id="CHEBI:17596"/>
        <dbReference type="ChEBI" id="CHEBI:43474"/>
        <dbReference type="ChEBI" id="CHEBI:57720"/>
        <dbReference type="EC" id="2.4.2.1"/>
    </reaction>
    <physiologicalReaction direction="left-to-right" evidence="1">
        <dbReference type="Rhea" id="RHEA:27647"/>
    </physiologicalReaction>
</comment>
<evidence type="ECO:0000256" key="7">
    <source>
        <dbReference type="ARBA" id="ARBA00047989"/>
    </source>
</evidence>
<keyword evidence="4" id="KW-0479">Metal-binding</keyword>
<organism evidence="11 12">
    <name type="scientific">Corallincola holothuriorum</name>
    <dbReference type="NCBI Taxonomy" id="2282215"/>
    <lineage>
        <taxon>Bacteria</taxon>
        <taxon>Pseudomonadati</taxon>
        <taxon>Pseudomonadota</taxon>
        <taxon>Gammaproteobacteria</taxon>
        <taxon>Alteromonadales</taxon>
        <taxon>Psychromonadaceae</taxon>
        <taxon>Corallincola</taxon>
    </lineage>
</organism>
<dbReference type="CDD" id="cd16833">
    <property type="entry name" value="YfiH"/>
    <property type="match status" value="1"/>
</dbReference>
<protein>
    <recommendedName>
        <fullName evidence="10">Purine nucleoside phosphorylase</fullName>
    </recommendedName>
</protein>
<evidence type="ECO:0000256" key="6">
    <source>
        <dbReference type="ARBA" id="ARBA00022833"/>
    </source>
</evidence>
<keyword evidence="3" id="KW-0808">Transferase</keyword>
<dbReference type="OrthoDB" id="4279at2"/>
<gene>
    <name evidence="11" type="primary">pgeF</name>
    <name evidence="11" type="ORF">DU002_15005</name>
</gene>
<dbReference type="NCBIfam" id="TIGR00726">
    <property type="entry name" value="peptidoglycan editing factor PgeF"/>
    <property type="match status" value="1"/>
</dbReference>
<keyword evidence="5" id="KW-0378">Hydrolase</keyword>
<dbReference type="EMBL" id="QPID01000009">
    <property type="protein sequence ID" value="RCU45761.1"/>
    <property type="molecule type" value="Genomic_DNA"/>
</dbReference>
<evidence type="ECO:0000256" key="5">
    <source>
        <dbReference type="ARBA" id="ARBA00022801"/>
    </source>
</evidence>
<evidence type="ECO:0000256" key="9">
    <source>
        <dbReference type="ARBA" id="ARBA00049893"/>
    </source>
</evidence>
<evidence type="ECO:0000256" key="3">
    <source>
        <dbReference type="ARBA" id="ARBA00022679"/>
    </source>
</evidence>
<comment type="similarity">
    <text evidence="2 10">Belongs to the purine nucleoside phosphorylase YfiH/LACC1 family.</text>
</comment>
<dbReference type="PANTHER" id="PTHR30616:SF2">
    <property type="entry name" value="PURINE NUCLEOSIDE PHOSPHORYLASE LACC1"/>
    <property type="match status" value="1"/>
</dbReference>
<evidence type="ECO:0000256" key="2">
    <source>
        <dbReference type="ARBA" id="ARBA00007353"/>
    </source>
</evidence>
<keyword evidence="12" id="KW-1185">Reference proteome</keyword>
<evidence type="ECO:0000256" key="10">
    <source>
        <dbReference type="RuleBase" id="RU361274"/>
    </source>
</evidence>
<evidence type="ECO:0000256" key="1">
    <source>
        <dbReference type="ARBA" id="ARBA00000553"/>
    </source>
</evidence>